<keyword evidence="3 4" id="KW-0964">Secreted</keyword>
<dbReference type="GO" id="GO:0048046">
    <property type="term" value="C:apoplast"/>
    <property type="evidence" value="ECO:0007669"/>
    <property type="project" value="UniProtKB-SubCell"/>
</dbReference>
<gene>
    <name evidence="5" type="ORF">URODEC1_LOCUS10630</name>
</gene>
<sequence>MAAPYFTIAPRQYVLCQNEVNMKLYLHQVVQGPNQNQVAVVPSSQPAGFGTIAVNDWTVIDGPNPSANIVARAKGMHIQADQANVGWYTSLLIIFEDGRFKGSSLQALAITASAGELAIIGGTGEFKMARGTIKYKTVLNTPNIESIRELNIQAFYTPETPPAGKETKSLETSATVNIPNVF</sequence>
<reference evidence="5 6" key="2">
    <citation type="submission" date="2024-10" db="EMBL/GenBank/DDBJ databases">
        <authorList>
            <person name="Ryan C."/>
        </authorList>
    </citation>
    <scope>NUCLEOTIDE SEQUENCE [LARGE SCALE GENOMIC DNA]</scope>
</reference>
<comment type="subcellular location">
    <subcellularLocation>
        <location evidence="4">Secreted</location>
        <location evidence="4">Extracellular space</location>
        <location evidence="4">Apoplast</location>
    </subcellularLocation>
</comment>
<evidence type="ECO:0000313" key="6">
    <source>
        <dbReference type="Proteomes" id="UP001497457"/>
    </source>
</evidence>
<reference evidence="6" key="1">
    <citation type="submission" date="2024-06" db="EMBL/GenBank/DDBJ databases">
        <authorList>
            <person name="Ryan C."/>
        </authorList>
    </citation>
    <scope>NUCLEOTIDE SEQUENCE [LARGE SCALE GENOMIC DNA]</scope>
</reference>
<dbReference type="Gene3D" id="2.40.480.10">
    <property type="entry name" value="Allene oxide cyclase-like"/>
    <property type="match status" value="1"/>
</dbReference>
<evidence type="ECO:0000313" key="5">
    <source>
        <dbReference type="EMBL" id="CAL4903576.1"/>
    </source>
</evidence>
<comment type="function">
    <text evidence="4">Dirigent proteins impart stereoselectivity on the phenoxy radical-coupling reaction, yielding optically active lignans from two molecules of coniferyl alcohol in the biosynthesis of lignans, flavonolignans, and alkaloids and thus plays a central role in plant secondary metabolism.</text>
</comment>
<name>A0ABC8W780_9POAL</name>
<evidence type="ECO:0000256" key="2">
    <source>
        <dbReference type="ARBA" id="ARBA00011738"/>
    </source>
</evidence>
<dbReference type="GO" id="GO:0009699">
    <property type="term" value="P:phenylpropanoid biosynthetic process"/>
    <property type="evidence" value="ECO:0007669"/>
    <property type="project" value="UniProtKB-ARBA"/>
</dbReference>
<keyword evidence="4" id="KW-0052">Apoplast</keyword>
<keyword evidence="6" id="KW-1185">Reference proteome</keyword>
<evidence type="ECO:0000256" key="1">
    <source>
        <dbReference type="ARBA" id="ARBA00010746"/>
    </source>
</evidence>
<dbReference type="Proteomes" id="UP001497457">
    <property type="component" value="Chromosome 11b"/>
</dbReference>
<dbReference type="Pfam" id="PF03018">
    <property type="entry name" value="Dirigent"/>
    <property type="match status" value="1"/>
</dbReference>
<dbReference type="AlphaFoldDB" id="A0ABC8W780"/>
<organism evidence="5 6">
    <name type="scientific">Urochloa decumbens</name>
    <dbReference type="NCBI Taxonomy" id="240449"/>
    <lineage>
        <taxon>Eukaryota</taxon>
        <taxon>Viridiplantae</taxon>
        <taxon>Streptophyta</taxon>
        <taxon>Embryophyta</taxon>
        <taxon>Tracheophyta</taxon>
        <taxon>Spermatophyta</taxon>
        <taxon>Magnoliopsida</taxon>
        <taxon>Liliopsida</taxon>
        <taxon>Poales</taxon>
        <taxon>Poaceae</taxon>
        <taxon>PACMAD clade</taxon>
        <taxon>Panicoideae</taxon>
        <taxon>Panicodae</taxon>
        <taxon>Paniceae</taxon>
        <taxon>Melinidinae</taxon>
        <taxon>Urochloa</taxon>
    </lineage>
</organism>
<evidence type="ECO:0000256" key="4">
    <source>
        <dbReference type="RuleBase" id="RU363099"/>
    </source>
</evidence>
<dbReference type="EMBL" id="OZ075121">
    <property type="protein sequence ID" value="CAL4903576.1"/>
    <property type="molecule type" value="Genomic_DNA"/>
</dbReference>
<dbReference type="InterPro" id="IPR004265">
    <property type="entry name" value="Dirigent"/>
</dbReference>
<protein>
    <recommendedName>
        <fullName evidence="4">Dirigent protein</fullName>
    </recommendedName>
</protein>
<proteinExistence type="inferred from homology"/>
<comment type="similarity">
    <text evidence="1 4">Belongs to the plant dirigent protein family.</text>
</comment>
<accession>A0ABC8W780</accession>
<comment type="subunit">
    <text evidence="2 4">Homodimer.</text>
</comment>
<evidence type="ECO:0000256" key="3">
    <source>
        <dbReference type="ARBA" id="ARBA00022525"/>
    </source>
</evidence>
<dbReference type="PANTHER" id="PTHR21495">
    <property type="entry name" value="NUCLEOPORIN-RELATED"/>
    <property type="match status" value="1"/>
</dbReference>
<dbReference type="InterPro" id="IPR044859">
    <property type="entry name" value="Allene_oxi_cyc_Dirigent"/>
</dbReference>